<dbReference type="EMBL" id="SDPI01000064">
    <property type="protein sequence ID" value="TPG96842.1"/>
    <property type="molecule type" value="Genomic_DNA"/>
</dbReference>
<gene>
    <name evidence="1" type="ORF">EUX54_08940</name>
</gene>
<dbReference type="AlphaFoldDB" id="A0A502JGQ0"/>
<dbReference type="Proteomes" id="UP000318695">
    <property type="component" value="Unassembled WGS sequence"/>
</dbReference>
<accession>A0A502JGQ0</accession>
<evidence type="ECO:0000313" key="1">
    <source>
        <dbReference type="EMBL" id="TPG96842.1"/>
    </source>
</evidence>
<organism evidence="1 2">
    <name type="scientific">Haemophilus haemolyticus</name>
    <dbReference type="NCBI Taxonomy" id="726"/>
    <lineage>
        <taxon>Bacteria</taxon>
        <taxon>Pseudomonadati</taxon>
        <taxon>Pseudomonadota</taxon>
        <taxon>Gammaproteobacteria</taxon>
        <taxon>Pasteurellales</taxon>
        <taxon>Pasteurellaceae</taxon>
        <taxon>Haemophilus</taxon>
    </lineage>
</organism>
<proteinExistence type="predicted"/>
<reference evidence="1 2" key="1">
    <citation type="submission" date="2019-01" db="EMBL/GenBank/DDBJ databases">
        <title>Comparative genomic analysis identifies haemin-independent Haemophilus haemolyticus: a formal re-classification of Haemophilus intermedius.</title>
        <authorList>
            <person name="Harris T.M."/>
            <person name="Price E.P."/>
            <person name="Sarovich D.S."/>
            <person name="Norskov-Lauritsen N."/>
            <person name="Beissbarth J."/>
            <person name="Chang A.B."/>
            <person name="Smith-Vaughan H.C."/>
        </authorList>
    </citation>
    <scope>NUCLEOTIDE SEQUENCE [LARGE SCALE GENOMIC DNA]</scope>
    <source>
        <strain evidence="1 2">CCUG 30218</strain>
    </source>
</reference>
<protein>
    <submittedName>
        <fullName evidence="1">Uncharacterized protein</fullName>
    </submittedName>
</protein>
<evidence type="ECO:0000313" key="2">
    <source>
        <dbReference type="Proteomes" id="UP000318695"/>
    </source>
</evidence>
<sequence length="83" mass="9296">MVLVYKSQRFINHYLSLQAVSDDLFVIKSGQIFKCFANHLKNLTTCIIIKTAAVRNIDRSVTDVRFLLLLSILPISASSVPEG</sequence>
<comment type="caution">
    <text evidence="1">The sequence shown here is derived from an EMBL/GenBank/DDBJ whole genome shotgun (WGS) entry which is preliminary data.</text>
</comment>
<name>A0A502JGQ0_HAEHA</name>